<gene>
    <name evidence="1" type="ORF">AVDCRST_MAG93-8567</name>
</gene>
<sequence>DGNDDGRAPVVGGHSRRSSYACIRIERCYWKRKSGV</sequence>
<accession>A0A6J4N2A3</accession>
<dbReference type="AlphaFoldDB" id="A0A6J4N2A3"/>
<dbReference type="EMBL" id="CADCTR010002887">
    <property type="protein sequence ID" value="CAA9373021.1"/>
    <property type="molecule type" value="Genomic_DNA"/>
</dbReference>
<reference evidence="1" key="1">
    <citation type="submission" date="2020-02" db="EMBL/GenBank/DDBJ databases">
        <authorList>
            <person name="Meier V. D."/>
        </authorList>
    </citation>
    <scope>NUCLEOTIDE SEQUENCE</scope>
    <source>
        <strain evidence="1">AVDCRST_MAG93</strain>
    </source>
</reference>
<evidence type="ECO:0000313" key="1">
    <source>
        <dbReference type="EMBL" id="CAA9373021.1"/>
    </source>
</evidence>
<organism evidence="1">
    <name type="scientific">uncultured Chloroflexia bacterium</name>
    <dbReference type="NCBI Taxonomy" id="1672391"/>
    <lineage>
        <taxon>Bacteria</taxon>
        <taxon>Bacillati</taxon>
        <taxon>Chloroflexota</taxon>
        <taxon>Chloroflexia</taxon>
        <taxon>environmental samples</taxon>
    </lineage>
</organism>
<protein>
    <submittedName>
        <fullName evidence="1">Uncharacterized protein</fullName>
    </submittedName>
</protein>
<proteinExistence type="predicted"/>
<feature type="non-terminal residue" evidence="1">
    <location>
        <position position="1"/>
    </location>
</feature>
<name>A0A6J4N2A3_9CHLR</name>
<feature type="non-terminal residue" evidence="1">
    <location>
        <position position="36"/>
    </location>
</feature>